<dbReference type="InterPro" id="IPR018256">
    <property type="entry name" value="Ribosomal_eL13_CS"/>
</dbReference>
<dbReference type="GO" id="GO:0006412">
    <property type="term" value="P:translation"/>
    <property type="evidence" value="ECO:0007669"/>
    <property type="project" value="InterPro"/>
</dbReference>
<keyword evidence="6" id="KW-1185">Reference proteome</keyword>
<keyword evidence="3 4" id="KW-0687">Ribonucleoprotein</keyword>
<accession>A0AAP0BJ67</accession>
<dbReference type="AlphaFoldDB" id="A0AAP0BJ67"/>
<evidence type="ECO:0000256" key="2">
    <source>
        <dbReference type="ARBA" id="ARBA00022980"/>
    </source>
</evidence>
<dbReference type="Proteomes" id="UP001418222">
    <property type="component" value="Unassembled WGS sequence"/>
</dbReference>
<dbReference type="EMBL" id="JBBWWQ010000008">
    <property type="protein sequence ID" value="KAK8941061.1"/>
    <property type="molecule type" value="Genomic_DNA"/>
</dbReference>
<dbReference type="PROSITE" id="PS01104">
    <property type="entry name" value="RIBOSOMAL_L13E"/>
    <property type="match status" value="1"/>
</dbReference>
<organism evidence="5 6">
    <name type="scientific">Platanthera zijinensis</name>
    <dbReference type="NCBI Taxonomy" id="2320716"/>
    <lineage>
        <taxon>Eukaryota</taxon>
        <taxon>Viridiplantae</taxon>
        <taxon>Streptophyta</taxon>
        <taxon>Embryophyta</taxon>
        <taxon>Tracheophyta</taxon>
        <taxon>Spermatophyta</taxon>
        <taxon>Magnoliopsida</taxon>
        <taxon>Liliopsida</taxon>
        <taxon>Asparagales</taxon>
        <taxon>Orchidaceae</taxon>
        <taxon>Orchidoideae</taxon>
        <taxon>Orchideae</taxon>
        <taxon>Orchidinae</taxon>
        <taxon>Platanthera</taxon>
    </lineage>
</organism>
<gene>
    <name evidence="5" type="primary">RPL13D</name>
    <name evidence="5" type="ORF">KSP39_PZI009763</name>
</gene>
<evidence type="ECO:0000256" key="4">
    <source>
        <dbReference type="RuleBase" id="RU000572"/>
    </source>
</evidence>
<evidence type="ECO:0000313" key="6">
    <source>
        <dbReference type="Proteomes" id="UP001418222"/>
    </source>
</evidence>
<reference evidence="5 6" key="1">
    <citation type="journal article" date="2022" name="Nat. Plants">
        <title>Genomes of leafy and leafless Platanthera orchids illuminate the evolution of mycoheterotrophy.</title>
        <authorList>
            <person name="Li M.H."/>
            <person name="Liu K.W."/>
            <person name="Li Z."/>
            <person name="Lu H.C."/>
            <person name="Ye Q.L."/>
            <person name="Zhang D."/>
            <person name="Wang J.Y."/>
            <person name="Li Y.F."/>
            <person name="Zhong Z.M."/>
            <person name="Liu X."/>
            <person name="Yu X."/>
            <person name="Liu D.K."/>
            <person name="Tu X.D."/>
            <person name="Liu B."/>
            <person name="Hao Y."/>
            <person name="Liao X.Y."/>
            <person name="Jiang Y.T."/>
            <person name="Sun W.H."/>
            <person name="Chen J."/>
            <person name="Chen Y.Q."/>
            <person name="Ai Y."/>
            <person name="Zhai J.W."/>
            <person name="Wu S.S."/>
            <person name="Zhou Z."/>
            <person name="Hsiao Y.Y."/>
            <person name="Wu W.L."/>
            <person name="Chen Y.Y."/>
            <person name="Lin Y.F."/>
            <person name="Hsu J.L."/>
            <person name="Li C.Y."/>
            <person name="Wang Z.W."/>
            <person name="Zhao X."/>
            <person name="Zhong W.Y."/>
            <person name="Ma X.K."/>
            <person name="Ma L."/>
            <person name="Huang J."/>
            <person name="Chen G.Z."/>
            <person name="Huang M.Z."/>
            <person name="Huang L."/>
            <person name="Peng D.H."/>
            <person name="Luo Y.B."/>
            <person name="Zou S.Q."/>
            <person name="Chen S.P."/>
            <person name="Lan S."/>
            <person name="Tsai W.C."/>
            <person name="Van de Peer Y."/>
            <person name="Liu Z.J."/>
        </authorList>
    </citation>
    <scope>NUCLEOTIDE SEQUENCE [LARGE SCALE GENOMIC DNA]</scope>
    <source>
        <strain evidence="5">Lor287</strain>
    </source>
</reference>
<evidence type="ECO:0000256" key="1">
    <source>
        <dbReference type="ARBA" id="ARBA00005640"/>
    </source>
</evidence>
<dbReference type="GO" id="GO:0003735">
    <property type="term" value="F:structural constituent of ribosome"/>
    <property type="evidence" value="ECO:0007669"/>
    <property type="project" value="InterPro"/>
</dbReference>
<dbReference type="PANTHER" id="PTHR11722">
    <property type="entry name" value="60S RIBOSOMAL PROTEIN L13"/>
    <property type="match status" value="1"/>
</dbReference>
<protein>
    <recommendedName>
        <fullName evidence="4">60S ribosomal protein L13</fullName>
    </recommendedName>
</protein>
<proteinExistence type="inferred from homology"/>
<evidence type="ECO:0000313" key="5">
    <source>
        <dbReference type="EMBL" id="KAK8941061.1"/>
    </source>
</evidence>
<dbReference type="GO" id="GO:0003723">
    <property type="term" value="F:RNA binding"/>
    <property type="evidence" value="ECO:0007669"/>
    <property type="project" value="TreeGrafter"/>
</dbReference>
<keyword evidence="2 4" id="KW-0689">Ribosomal protein</keyword>
<sequence>MKSRAGRGFTFEELRVAGIPKNLALTIGIADDHRRKNCSSEGLQANIQRRLKTHKNKLIIFTRHART</sequence>
<evidence type="ECO:0000256" key="3">
    <source>
        <dbReference type="ARBA" id="ARBA00023274"/>
    </source>
</evidence>
<dbReference type="PANTHER" id="PTHR11722:SF0">
    <property type="entry name" value="LARGE RIBOSOMAL SUBUNIT PROTEIN EL13"/>
    <property type="match status" value="1"/>
</dbReference>
<dbReference type="InterPro" id="IPR001380">
    <property type="entry name" value="Ribosomal_eL13"/>
</dbReference>
<comment type="similarity">
    <text evidence="1 4">Belongs to the eukaryotic ribosomal protein eL13 family.</text>
</comment>
<dbReference type="GO" id="GO:0022625">
    <property type="term" value="C:cytosolic large ribosomal subunit"/>
    <property type="evidence" value="ECO:0007669"/>
    <property type="project" value="TreeGrafter"/>
</dbReference>
<name>A0AAP0BJ67_9ASPA</name>
<comment type="caution">
    <text evidence="5">The sequence shown here is derived from an EMBL/GenBank/DDBJ whole genome shotgun (WGS) entry which is preliminary data.</text>
</comment>
<dbReference type="Pfam" id="PF01294">
    <property type="entry name" value="Ribosomal_L13e"/>
    <property type="match status" value="1"/>
</dbReference>